<evidence type="ECO:0000313" key="4">
    <source>
        <dbReference type="Proteomes" id="UP000321569"/>
    </source>
</evidence>
<name>A0A512PLT6_9LACO</name>
<comment type="caution">
    <text evidence="3">The sequence shown here is derived from an EMBL/GenBank/DDBJ whole genome shotgun (WGS) entry which is preliminary data.</text>
</comment>
<dbReference type="RefSeq" id="WP_054748254.1">
    <property type="nucleotide sequence ID" value="NZ_BKAM01000010.1"/>
</dbReference>
<dbReference type="GO" id="GO:0016787">
    <property type="term" value="F:hydrolase activity"/>
    <property type="evidence" value="ECO:0007669"/>
    <property type="project" value="UniProtKB-KW"/>
</dbReference>
<feature type="domain" description="Alpha/beta hydrolase fold-3" evidence="2">
    <location>
        <begin position="31"/>
        <end position="251"/>
    </location>
</feature>
<dbReference type="InterPro" id="IPR013094">
    <property type="entry name" value="AB_hydrolase_3"/>
</dbReference>
<evidence type="ECO:0000256" key="1">
    <source>
        <dbReference type="ARBA" id="ARBA00022801"/>
    </source>
</evidence>
<dbReference type="InterPro" id="IPR029058">
    <property type="entry name" value="AB_hydrolase_fold"/>
</dbReference>
<dbReference type="Gene3D" id="3.40.50.1820">
    <property type="entry name" value="alpha/beta hydrolase"/>
    <property type="match status" value="1"/>
</dbReference>
<reference evidence="3 4" key="1">
    <citation type="submission" date="2019-07" db="EMBL/GenBank/DDBJ databases">
        <title>Whole genome shotgun sequence of Lactobacillus rapi NBRC 109618.</title>
        <authorList>
            <person name="Hosoyama A."/>
            <person name="Uohara A."/>
            <person name="Ohji S."/>
            <person name="Ichikawa N."/>
        </authorList>
    </citation>
    <scope>NUCLEOTIDE SEQUENCE [LARGE SCALE GENOMIC DNA]</scope>
    <source>
        <strain evidence="3 4">NBRC 109618</strain>
    </source>
</reference>
<dbReference type="Proteomes" id="UP000321569">
    <property type="component" value="Unassembled WGS sequence"/>
</dbReference>
<evidence type="ECO:0000313" key="3">
    <source>
        <dbReference type="EMBL" id="GEP72166.1"/>
    </source>
</evidence>
<accession>A0A512PLT6</accession>
<protein>
    <submittedName>
        <fullName evidence="3">Alpha/beta hydrolase</fullName>
    </submittedName>
</protein>
<dbReference type="Pfam" id="PF07859">
    <property type="entry name" value="Abhydrolase_3"/>
    <property type="match status" value="1"/>
</dbReference>
<dbReference type="PANTHER" id="PTHR48081">
    <property type="entry name" value="AB HYDROLASE SUPERFAMILY PROTEIN C4A8.06C"/>
    <property type="match status" value="1"/>
</dbReference>
<dbReference type="AlphaFoldDB" id="A0A512PLT6"/>
<dbReference type="EMBL" id="BKAM01000010">
    <property type="protein sequence ID" value="GEP72166.1"/>
    <property type="molecule type" value="Genomic_DNA"/>
</dbReference>
<evidence type="ECO:0000259" key="2">
    <source>
        <dbReference type="Pfam" id="PF07859"/>
    </source>
</evidence>
<proteinExistence type="predicted"/>
<dbReference type="OrthoDB" id="9815425at2"/>
<sequence length="271" mass="30028">MEIQTIELDQYETASIKATIYHGTANNQSPILYLHGGGLIFGNRNDLPTDYIEKFVAAGHPFVTLDYLLAPESKLDVILTVLNRSINQLKAQSLMNDDLVLMGRSAGAYLAYLLIRDGLKANALIDLYGYSRLDYPEFHLPAPYYNQFPKVLPMAAQAQVGATPISAGEMKDRYPIYVSARQFGTWMSMVLPTQQTIPAYSLTAEALNQLPKTIMLHSTDDPDVPFTAAQNAAAIMTAATLVPVPSQEHDFDREVTANNLAYYDQIIDFIS</sequence>
<gene>
    <name evidence="3" type="ORF">LRA02_10340</name>
</gene>
<organism evidence="3 4">
    <name type="scientific">Lentilactobacillus rapi</name>
    <dbReference type="NCBI Taxonomy" id="481723"/>
    <lineage>
        <taxon>Bacteria</taxon>
        <taxon>Bacillati</taxon>
        <taxon>Bacillota</taxon>
        <taxon>Bacilli</taxon>
        <taxon>Lactobacillales</taxon>
        <taxon>Lactobacillaceae</taxon>
        <taxon>Lentilactobacillus</taxon>
    </lineage>
</organism>
<keyword evidence="1 3" id="KW-0378">Hydrolase</keyword>
<dbReference type="STRING" id="1423795.FD12_GL002635"/>
<dbReference type="SUPFAM" id="SSF53474">
    <property type="entry name" value="alpha/beta-Hydrolases"/>
    <property type="match status" value="1"/>
</dbReference>
<dbReference type="InterPro" id="IPR050300">
    <property type="entry name" value="GDXG_lipolytic_enzyme"/>
</dbReference>